<feature type="domain" description="P-type ATPase A" evidence="15">
    <location>
        <begin position="255"/>
        <end position="378"/>
    </location>
</feature>
<dbReference type="Gene3D" id="2.70.150.10">
    <property type="entry name" value="Calcium-transporting ATPase, cytoplasmic transduction domain A"/>
    <property type="match status" value="1"/>
</dbReference>
<feature type="domain" description="P5B-type ATPase N-terminal" evidence="17">
    <location>
        <begin position="25"/>
        <end position="132"/>
    </location>
</feature>
<dbReference type="Pfam" id="PF00122">
    <property type="entry name" value="E1-E2_ATPase"/>
    <property type="match status" value="1"/>
</dbReference>
<dbReference type="GO" id="GO:0005524">
    <property type="term" value="F:ATP binding"/>
    <property type="evidence" value="ECO:0007669"/>
    <property type="project" value="UniProtKB-UniRule"/>
</dbReference>
<dbReference type="PROSITE" id="PS01229">
    <property type="entry name" value="COF_2"/>
    <property type="match status" value="1"/>
</dbReference>
<evidence type="ECO:0000256" key="7">
    <source>
        <dbReference type="ARBA" id="ARBA00022840"/>
    </source>
</evidence>
<dbReference type="InterPro" id="IPR044492">
    <property type="entry name" value="P_typ_ATPase_HD_dom"/>
</dbReference>
<dbReference type="SFLD" id="SFLDS00003">
    <property type="entry name" value="Haloacid_Dehalogenase"/>
    <property type="match status" value="1"/>
</dbReference>
<dbReference type="Pfam" id="PF12409">
    <property type="entry name" value="P5-ATPase"/>
    <property type="match status" value="1"/>
</dbReference>
<dbReference type="InterPro" id="IPR001757">
    <property type="entry name" value="P_typ_ATPase"/>
</dbReference>
<evidence type="ECO:0000259" key="15">
    <source>
        <dbReference type="Pfam" id="PF00122"/>
    </source>
</evidence>
<dbReference type="Pfam" id="PF00690">
    <property type="entry name" value="Cation_ATPase_N"/>
    <property type="match status" value="1"/>
</dbReference>
<evidence type="ECO:0000313" key="18">
    <source>
        <dbReference type="Proteomes" id="UP000887575"/>
    </source>
</evidence>
<organism evidence="18 19">
    <name type="scientific">Mesorhabditis belari</name>
    <dbReference type="NCBI Taxonomy" id="2138241"/>
    <lineage>
        <taxon>Eukaryota</taxon>
        <taxon>Metazoa</taxon>
        <taxon>Ecdysozoa</taxon>
        <taxon>Nematoda</taxon>
        <taxon>Chromadorea</taxon>
        <taxon>Rhabditida</taxon>
        <taxon>Rhabditina</taxon>
        <taxon>Rhabditomorpha</taxon>
        <taxon>Rhabditoidea</taxon>
        <taxon>Rhabditidae</taxon>
        <taxon>Mesorhabditinae</taxon>
        <taxon>Mesorhabditis</taxon>
    </lineage>
</organism>
<dbReference type="Pfam" id="PF13246">
    <property type="entry name" value="Cation_ATPase"/>
    <property type="match status" value="1"/>
</dbReference>
<feature type="transmembrane region" description="Helical" evidence="13">
    <location>
        <begin position="1077"/>
        <end position="1098"/>
    </location>
</feature>
<evidence type="ECO:0000256" key="2">
    <source>
        <dbReference type="ARBA" id="ARBA00006000"/>
    </source>
</evidence>
<evidence type="ECO:0000256" key="12">
    <source>
        <dbReference type="ARBA" id="ARBA00049360"/>
    </source>
</evidence>
<dbReference type="InterPro" id="IPR047819">
    <property type="entry name" value="P5A-ATPase_N"/>
</dbReference>
<dbReference type="GO" id="GO:0046872">
    <property type="term" value="F:metal ion binding"/>
    <property type="evidence" value="ECO:0007669"/>
    <property type="project" value="UniProtKB-UniRule"/>
</dbReference>
<feature type="transmembrane region" description="Helical" evidence="13">
    <location>
        <begin position="959"/>
        <end position="976"/>
    </location>
</feature>
<dbReference type="SUPFAM" id="SSF56784">
    <property type="entry name" value="HAD-like"/>
    <property type="match status" value="1"/>
</dbReference>
<feature type="transmembrane region" description="Helical" evidence="13">
    <location>
        <begin position="188"/>
        <end position="213"/>
    </location>
</feature>
<evidence type="ECO:0000256" key="5">
    <source>
        <dbReference type="ARBA" id="ARBA00022723"/>
    </source>
</evidence>
<feature type="compositionally biased region" description="Low complexity" evidence="14">
    <location>
        <begin position="576"/>
        <end position="596"/>
    </location>
</feature>
<dbReference type="GO" id="GO:0006874">
    <property type="term" value="P:intracellular calcium ion homeostasis"/>
    <property type="evidence" value="ECO:0007669"/>
    <property type="project" value="TreeGrafter"/>
</dbReference>
<dbReference type="InterPro" id="IPR036412">
    <property type="entry name" value="HAD-like_sf"/>
</dbReference>
<dbReference type="Gene3D" id="1.20.1110.10">
    <property type="entry name" value="Calcium-transporting ATPase, transmembrane domain"/>
    <property type="match status" value="1"/>
</dbReference>
<evidence type="ECO:0000256" key="10">
    <source>
        <dbReference type="ARBA" id="ARBA00022989"/>
    </source>
</evidence>
<keyword evidence="6 13" id="KW-0547">Nucleotide-binding</keyword>
<evidence type="ECO:0000256" key="4">
    <source>
        <dbReference type="ARBA" id="ARBA00022692"/>
    </source>
</evidence>
<feature type="transmembrane region" description="Helical" evidence="13">
    <location>
        <begin position="935"/>
        <end position="953"/>
    </location>
</feature>
<protein>
    <recommendedName>
        <fullName evidence="13">Cation-transporting ATPase</fullName>
        <ecNumber evidence="13">7.2.2.-</ecNumber>
    </recommendedName>
</protein>
<feature type="transmembrane region" description="Helical" evidence="13">
    <location>
        <begin position="392"/>
        <end position="412"/>
    </location>
</feature>
<dbReference type="GO" id="GO:0140358">
    <property type="term" value="F:P-type transmembrane transporter activity"/>
    <property type="evidence" value="ECO:0007669"/>
    <property type="project" value="InterPro"/>
</dbReference>
<dbReference type="SUPFAM" id="SSF81653">
    <property type="entry name" value="Calcium ATPase, transduction domain A"/>
    <property type="match status" value="1"/>
</dbReference>
<dbReference type="Gene3D" id="3.40.1110.10">
    <property type="entry name" value="Calcium-transporting ATPase, cytoplasmic domain N"/>
    <property type="match status" value="1"/>
</dbReference>
<feature type="transmembrane region" description="Helical" evidence="13">
    <location>
        <begin position="997"/>
        <end position="1018"/>
    </location>
</feature>
<feature type="transmembrane region" description="Helical" evidence="13">
    <location>
        <begin position="1118"/>
        <end position="1145"/>
    </location>
</feature>
<dbReference type="InterPro" id="IPR023298">
    <property type="entry name" value="ATPase_P-typ_TM_dom_sf"/>
</dbReference>
<dbReference type="PRINTS" id="PR00119">
    <property type="entry name" value="CATATPASE"/>
</dbReference>
<name>A0AAF3F930_9BILA</name>
<reference evidence="19" key="1">
    <citation type="submission" date="2024-02" db="UniProtKB">
        <authorList>
            <consortium name="WormBaseParasite"/>
        </authorList>
    </citation>
    <scope>IDENTIFICATION</scope>
</reference>
<comment type="similarity">
    <text evidence="2 13">Belongs to the cation transport ATPase (P-type) (TC 3.A.3) family. Type V subfamily.</text>
</comment>
<dbReference type="PROSITE" id="PS00154">
    <property type="entry name" value="ATPASE_E1_E2"/>
    <property type="match status" value="1"/>
</dbReference>
<feature type="transmembrane region" description="Helical" evidence="13">
    <location>
        <begin position="1046"/>
        <end position="1065"/>
    </location>
</feature>
<evidence type="ECO:0000256" key="14">
    <source>
        <dbReference type="SAM" id="MobiDB-lite"/>
    </source>
</evidence>
<evidence type="ECO:0000259" key="16">
    <source>
        <dbReference type="Pfam" id="PF00690"/>
    </source>
</evidence>
<keyword evidence="4 13" id="KW-0812">Transmembrane</keyword>
<dbReference type="GO" id="GO:0015203">
    <property type="term" value="F:polyamine transmembrane transporter activity"/>
    <property type="evidence" value="ECO:0007669"/>
    <property type="project" value="TreeGrafter"/>
</dbReference>
<sequence length="1208" mass="136341">MANGANGASNQTIKHHARVQSGEGHLDIYGYSLTLPRTILFYIFSFCTLGIFRLIIHWKEEWYIKVRATKCNLDQANILFIVDENRTTTHRLVKDVTRGSDGNPLILPNGLGSYREVSHIRYFTFRKMLYAWFEKEAKFIPPSDFDSSVPVKTLIDRIDDKHGITTAQVLQRRLTYGRNLIEVQLKPIVVLLFKEAISPFYIFQLFSVCLWYWDEYIYYASIIVIISVGSITLDVYQTRKQEKKLRSMVHSSGEITVLRDKGECTIVDSSELVPGDVIVIPEHGFVMQCDAILLTGTVIVNESMLTGESVPVTKVNASGLDDDNKTGNVKLDFDRHAKHVLFCGTQVLQTRNYGRGLVRAIVIRTAFSTTKGQLVRSIMYPKPIDFEFNRDLLKFVGFLSIMASFGFAYTLGMMFHYGAAWKKLVIRSLDIITCVVPPALPAAMSVGIINANGRLRKKDIYCISPSTINTCGAVNVVCFDKTGTLTEDGLDFYAARPVFPRSGTRDCSFGLDTGEMRPEDFPKGAELIKASAVCQSLTRIEGELHGDPLDLILFNKTNWTLDEGLDGEIKEEKGEGSSSSSAAEDSQQEIQSDQDQMSLVKPPEKHREYFGGDEFPVLRQFTFSSALQRMSVISGSTKKEESEEEKIVLYVKGSPEIVHSLCDPKTVPVDFQRIVNSYTQRGYRLIAVARRDLDLTRSEAMKIPRQEIEYDLEMLGLIIMENRVKPVTKIVIQHLNSARIRTVMVTGDNLLTAMSVAAECSIIRPDRKAYLLEHIADLKDEKGRTFLIVKEATRIDHDKFIPHKDISTDEIEKLLTPDYQFCVAGSTFAIVAKEYPELLDDLMTVCDVFARMAPEQKQMLVNHLQTLDYTVAMCGDGANDCAALKAAHAGISLSDAEASIAAPFTSKVADIRCVPNVIREGRAALVTSFGVFKYMANYSIAQFSTVMLVYFHLNAVPDLQFLYIDLFLATFIAMFFGNTGPAEYLSRDPPPTKLLSLSSMVSVVGQMLIFGLTQMYIYSWTATQPWFFMNIIQEGYGKADLLSHQGTTTFCVSLFQYIILAFLYSKGAPYRKSILSNPWLCFAILITTSVSTMVILSPPKLIIDLLEFDPIPYFSVRLYIMFTALACCAVAYLFNTFVVEYLIIVKLEKWRKLQKLRNPKSTIPKWERIMLRIATNTSWISEEANIENRSLDQKTKSWRKKSHFRGDR</sequence>
<keyword evidence="3" id="KW-0597">Phosphoprotein</keyword>
<evidence type="ECO:0000259" key="17">
    <source>
        <dbReference type="Pfam" id="PF12409"/>
    </source>
</evidence>
<feature type="domain" description="Cation-transporting P-type ATPase N-terminal" evidence="16">
    <location>
        <begin position="148"/>
        <end position="211"/>
    </location>
</feature>
<dbReference type="NCBIfam" id="TIGR01657">
    <property type="entry name" value="P-ATPase-V"/>
    <property type="match status" value="1"/>
</dbReference>
<evidence type="ECO:0000256" key="8">
    <source>
        <dbReference type="ARBA" id="ARBA00022842"/>
    </source>
</evidence>
<proteinExistence type="inferred from homology"/>
<dbReference type="InterPro" id="IPR004014">
    <property type="entry name" value="ATPase_P-typ_cation-transptr_N"/>
</dbReference>
<dbReference type="NCBIfam" id="TIGR01494">
    <property type="entry name" value="ATPase_P-type"/>
    <property type="match status" value="1"/>
</dbReference>
<dbReference type="AlphaFoldDB" id="A0AAF3F930"/>
<evidence type="ECO:0000256" key="3">
    <source>
        <dbReference type="ARBA" id="ARBA00022553"/>
    </source>
</evidence>
<dbReference type="GO" id="GO:0019829">
    <property type="term" value="F:ATPase-coupled monoatomic cation transmembrane transporter activity"/>
    <property type="evidence" value="ECO:0007669"/>
    <property type="project" value="UniProtKB-UniRule"/>
</dbReference>
<feature type="transmembrane region" description="Helical" evidence="13">
    <location>
        <begin position="424"/>
        <end position="449"/>
    </location>
</feature>
<dbReference type="InterPro" id="IPR018303">
    <property type="entry name" value="ATPase_P-typ_P_site"/>
</dbReference>
<dbReference type="SFLD" id="SFLDG00002">
    <property type="entry name" value="C1.7:_P-type_atpase_like"/>
    <property type="match status" value="1"/>
</dbReference>
<feature type="region of interest" description="Disordered" evidence="14">
    <location>
        <begin position="570"/>
        <end position="602"/>
    </location>
</feature>
<dbReference type="Gene3D" id="3.40.50.1000">
    <property type="entry name" value="HAD superfamily/HAD-like"/>
    <property type="match status" value="1"/>
</dbReference>
<comment type="subcellular location">
    <subcellularLocation>
        <location evidence="1 13">Membrane</location>
        <topology evidence="1 13">Multi-pass membrane protein</topology>
    </subcellularLocation>
</comment>
<dbReference type="WBParaSite" id="MBELARI_LOCUS3406">
    <property type="protein sequence ID" value="MBELARI_LOCUS3406"/>
    <property type="gene ID" value="MBELARI_LOCUS3406"/>
</dbReference>
<feature type="transmembrane region" description="Helical" evidence="13">
    <location>
        <begin position="219"/>
        <end position="236"/>
    </location>
</feature>
<comment type="catalytic activity">
    <reaction evidence="12 13">
        <text>ATP + H2O = ADP + phosphate + H(+)</text>
        <dbReference type="Rhea" id="RHEA:13065"/>
        <dbReference type="ChEBI" id="CHEBI:15377"/>
        <dbReference type="ChEBI" id="CHEBI:15378"/>
        <dbReference type="ChEBI" id="CHEBI:30616"/>
        <dbReference type="ChEBI" id="CHEBI:43474"/>
        <dbReference type="ChEBI" id="CHEBI:456216"/>
    </reaction>
</comment>
<dbReference type="EC" id="7.2.2.-" evidence="13"/>
<evidence type="ECO:0000313" key="19">
    <source>
        <dbReference type="WBParaSite" id="MBELARI_LOCUS3406"/>
    </source>
</evidence>
<evidence type="ECO:0000256" key="9">
    <source>
        <dbReference type="ARBA" id="ARBA00022967"/>
    </source>
</evidence>
<dbReference type="InterPro" id="IPR059000">
    <property type="entry name" value="ATPase_P-type_domA"/>
</dbReference>
<accession>A0AAF3F930</accession>
<dbReference type="GO" id="GO:0016887">
    <property type="term" value="F:ATP hydrolysis activity"/>
    <property type="evidence" value="ECO:0007669"/>
    <property type="project" value="InterPro"/>
</dbReference>
<dbReference type="FunFam" id="1.20.1110.10:FF:000023">
    <property type="entry name" value="Cation-transporting ATPase"/>
    <property type="match status" value="1"/>
</dbReference>
<dbReference type="PANTHER" id="PTHR45630">
    <property type="entry name" value="CATION-TRANSPORTING ATPASE-RELATED"/>
    <property type="match status" value="1"/>
</dbReference>
<keyword evidence="8 13" id="KW-0460">Magnesium</keyword>
<dbReference type="InterPro" id="IPR023299">
    <property type="entry name" value="ATPase_P-typ_cyto_dom_N"/>
</dbReference>
<dbReference type="PANTHER" id="PTHR45630:SF8">
    <property type="entry name" value="CATION-TRANSPORTING ATPASE"/>
    <property type="match status" value="1"/>
</dbReference>
<dbReference type="InterPro" id="IPR008250">
    <property type="entry name" value="ATPase_P-typ_transduc_dom_A_sf"/>
</dbReference>
<keyword evidence="11 13" id="KW-0472">Membrane</keyword>
<keyword evidence="5 13" id="KW-0479">Metal-binding</keyword>
<dbReference type="SUPFAM" id="SSF81665">
    <property type="entry name" value="Calcium ATPase, transmembrane domain M"/>
    <property type="match status" value="1"/>
</dbReference>
<dbReference type="Proteomes" id="UP000887575">
    <property type="component" value="Unassembled WGS sequence"/>
</dbReference>
<dbReference type="InterPro" id="IPR023214">
    <property type="entry name" value="HAD_sf"/>
</dbReference>
<keyword evidence="9 13" id="KW-1278">Translocase</keyword>
<dbReference type="GO" id="GO:0016020">
    <property type="term" value="C:membrane"/>
    <property type="evidence" value="ECO:0007669"/>
    <property type="project" value="UniProtKB-SubCell"/>
</dbReference>
<evidence type="ECO:0000256" key="1">
    <source>
        <dbReference type="ARBA" id="ARBA00004141"/>
    </source>
</evidence>
<dbReference type="FunFam" id="3.40.50.1000:FF:000068">
    <property type="entry name" value="Cation-transporting ATPase"/>
    <property type="match status" value="1"/>
</dbReference>
<evidence type="ECO:0000256" key="11">
    <source>
        <dbReference type="ARBA" id="ARBA00023136"/>
    </source>
</evidence>
<feature type="transmembrane region" description="Helical" evidence="13">
    <location>
        <begin position="39"/>
        <end position="56"/>
    </location>
</feature>
<keyword evidence="18" id="KW-1185">Reference proteome</keyword>
<evidence type="ECO:0000256" key="13">
    <source>
        <dbReference type="RuleBase" id="RU362082"/>
    </source>
</evidence>
<dbReference type="InterPro" id="IPR006544">
    <property type="entry name" value="P-type_TPase_V"/>
</dbReference>
<dbReference type="SFLD" id="SFLDF00027">
    <property type="entry name" value="p-type_atpase"/>
    <property type="match status" value="1"/>
</dbReference>
<keyword evidence="10 13" id="KW-1133">Transmembrane helix</keyword>
<evidence type="ECO:0000256" key="6">
    <source>
        <dbReference type="ARBA" id="ARBA00022741"/>
    </source>
</evidence>
<keyword evidence="7 13" id="KW-0067">ATP-binding</keyword>